<comment type="caution">
    <text evidence="1">The sequence shown here is derived from an EMBL/GenBank/DDBJ whole genome shotgun (WGS) entry which is preliminary data.</text>
</comment>
<dbReference type="GO" id="GO:0006508">
    <property type="term" value="P:proteolysis"/>
    <property type="evidence" value="ECO:0007669"/>
    <property type="project" value="UniProtKB-KW"/>
</dbReference>
<dbReference type="AlphaFoldDB" id="A0A7X1X2D9"/>
<evidence type="ECO:0000313" key="2">
    <source>
        <dbReference type="Proteomes" id="UP000447574"/>
    </source>
</evidence>
<dbReference type="RefSeq" id="WP_153439240.1">
    <property type="nucleotide sequence ID" value="NZ_WIWF01000229.1"/>
</dbReference>
<sequence length="197" mass="21501">MVKPELAGSDAYFPVHSGFPLPYVFLASAVQWNEDYAVTASHVPLLANVQHTCSTGCDLVFFKHKANGYRPHWRAPKTGERITAEGATPYLTSASGQGRVYSTPFFNTNDNSGDRYAIHDAPLIKGMSGGPVIAADGSVVGINIGYHSITPEEQAKHPGIKDAQRISVFLPYAVIQREWVILQAKLHPPEAPKYVIK</sequence>
<keyword evidence="1" id="KW-0645">Protease</keyword>
<dbReference type="GO" id="GO:0008233">
    <property type="term" value="F:peptidase activity"/>
    <property type="evidence" value="ECO:0007669"/>
    <property type="project" value="UniProtKB-KW"/>
</dbReference>
<organism evidence="1 2">
    <name type="scientific">Pseudomonas helleri</name>
    <dbReference type="NCBI Taxonomy" id="1608996"/>
    <lineage>
        <taxon>Bacteria</taxon>
        <taxon>Pseudomonadati</taxon>
        <taxon>Pseudomonadota</taxon>
        <taxon>Gammaproteobacteria</taxon>
        <taxon>Pseudomonadales</taxon>
        <taxon>Pseudomonadaceae</taxon>
        <taxon>Pseudomonas</taxon>
    </lineage>
</organism>
<keyword evidence="1" id="KW-0378">Hydrolase</keyword>
<evidence type="ECO:0000313" key="1">
    <source>
        <dbReference type="EMBL" id="MQT78020.1"/>
    </source>
</evidence>
<dbReference type="SUPFAM" id="SSF50494">
    <property type="entry name" value="Trypsin-like serine proteases"/>
    <property type="match status" value="1"/>
</dbReference>
<accession>A0A7X1X2D9</accession>
<gene>
    <name evidence="1" type="ORF">GHO37_27700</name>
</gene>
<dbReference type="Proteomes" id="UP000447574">
    <property type="component" value="Unassembled WGS sequence"/>
</dbReference>
<dbReference type="Gene3D" id="2.40.10.10">
    <property type="entry name" value="Trypsin-like serine proteases"/>
    <property type="match status" value="1"/>
</dbReference>
<dbReference type="InterPro" id="IPR009003">
    <property type="entry name" value="Peptidase_S1_PA"/>
</dbReference>
<name>A0A7X1X2D9_9PSED</name>
<protein>
    <submittedName>
        <fullName evidence="1">Serine protease</fullName>
    </submittedName>
</protein>
<dbReference type="EMBL" id="WIWF01000229">
    <property type="protein sequence ID" value="MQT78020.1"/>
    <property type="molecule type" value="Genomic_DNA"/>
</dbReference>
<dbReference type="InterPro" id="IPR043504">
    <property type="entry name" value="Peptidase_S1_PA_chymotrypsin"/>
</dbReference>
<reference evidence="1 2" key="1">
    <citation type="submission" date="2019-10" db="EMBL/GenBank/DDBJ databases">
        <title>Evaluation of single-gene subtyping targets for Pseudomonas.</title>
        <authorList>
            <person name="Reichler S.J."/>
            <person name="Orsi R.H."/>
            <person name="Wiedmann M."/>
            <person name="Martin N.H."/>
            <person name="Murphy S.I."/>
        </authorList>
    </citation>
    <scope>NUCLEOTIDE SEQUENCE [LARGE SCALE GENOMIC DNA]</scope>
    <source>
        <strain evidence="1 2">FSL R10-2932</strain>
    </source>
</reference>
<dbReference type="Pfam" id="PF13365">
    <property type="entry name" value="Trypsin_2"/>
    <property type="match status" value="1"/>
</dbReference>
<proteinExistence type="predicted"/>